<reference evidence="5 6" key="1">
    <citation type="journal article" date="2012" name="J. Bacteriol.">
        <title>Draft Genome Sequences for Two Metal-Reducing Pelosinus fermentans Strains Isolated from a Cr(VI)-Contaminated Site and for Type Strain R7.</title>
        <authorList>
            <person name="Brown S.D."/>
            <person name="Podar M."/>
            <person name="Klingeman D.M."/>
            <person name="Johnson C.M."/>
            <person name="Yang Z.K."/>
            <person name="Utturkar S.M."/>
            <person name="Land M.L."/>
            <person name="Mosher J.J."/>
            <person name="Hurt R.A.Jr."/>
            <person name="Phelps T.J."/>
            <person name="Palumbo A.V."/>
            <person name="Arkin A.P."/>
            <person name="Hazen T.C."/>
            <person name="Elias D.A."/>
        </authorList>
    </citation>
    <scope>NUCLEOTIDE SEQUENCE [LARGE SCALE GENOMIC DNA]</scope>
    <source>
        <strain evidence="5 6">B4</strain>
    </source>
</reference>
<keyword evidence="6" id="KW-1185">Reference proteome</keyword>
<feature type="domain" description="Xylose isomerase-like TIM barrel" evidence="4">
    <location>
        <begin position="29"/>
        <end position="255"/>
    </location>
</feature>
<dbReference type="Pfam" id="PF01261">
    <property type="entry name" value="AP_endonuc_2"/>
    <property type="match status" value="1"/>
</dbReference>
<accession>I9LJ93</accession>
<dbReference type="InterPro" id="IPR026040">
    <property type="entry name" value="HyI-like"/>
</dbReference>
<feature type="active site" description="Proton donor/acceptor" evidence="3">
    <location>
        <position position="249"/>
    </location>
</feature>
<evidence type="ECO:0000256" key="1">
    <source>
        <dbReference type="ARBA" id="ARBA00023235"/>
    </source>
</evidence>
<dbReference type="EMBL" id="AKVJ01000006">
    <property type="protein sequence ID" value="EIW20491.1"/>
    <property type="molecule type" value="Genomic_DNA"/>
</dbReference>
<proteinExistence type="inferred from homology"/>
<dbReference type="PATRIC" id="fig|1149862.3.peg.385"/>
<dbReference type="GO" id="GO:0016853">
    <property type="term" value="F:isomerase activity"/>
    <property type="evidence" value="ECO:0007669"/>
    <property type="project" value="UniProtKB-KW"/>
</dbReference>
<dbReference type="PANTHER" id="PTHR43489">
    <property type="entry name" value="ISOMERASE"/>
    <property type="match status" value="1"/>
</dbReference>
<dbReference type="AlphaFoldDB" id="I9LJ93"/>
<dbReference type="InterPro" id="IPR050417">
    <property type="entry name" value="Sugar_Epim/Isomerase"/>
</dbReference>
<dbReference type="Gene3D" id="3.20.20.150">
    <property type="entry name" value="Divalent-metal-dependent TIM barrel enzymes"/>
    <property type="match status" value="1"/>
</dbReference>
<dbReference type="Proteomes" id="UP000004324">
    <property type="component" value="Unassembled WGS sequence"/>
</dbReference>
<evidence type="ECO:0000313" key="6">
    <source>
        <dbReference type="Proteomes" id="UP000004324"/>
    </source>
</evidence>
<evidence type="ECO:0000256" key="2">
    <source>
        <dbReference type="PIRNR" id="PIRNR006241"/>
    </source>
</evidence>
<dbReference type="PIRSF" id="PIRSF006241">
    <property type="entry name" value="HyI"/>
    <property type="match status" value="1"/>
</dbReference>
<evidence type="ECO:0000256" key="3">
    <source>
        <dbReference type="PIRSR" id="PIRSR006241-50"/>
    </source>
</evidence>
<sequence length="266" mass="30324">MIGCVVIMKKSACIEMMFTEVPFEERFLLAKEAGFQYIEFWSWKDKDIEKIKLLCEKYDLKIASFSGDQDFSMVHQEENEAYINFVMESIKTAIFLDCKYLVLHSNALGEGGKVVNAFDEINGNEKFANMVHVLSRLAPIAEKHEITLVLEALNTHVDHVNNFLAYTKDAAALIAMVNSKYIKILYDVYHMQVNEGNIIDSITRYIKLIGYIHVADVPGRNEPGTGEINYKNVMERLRQLNYDGIVGFELFPSRTSMKVAGELLAL</sequence>
<dbReference type="SUPFAM" id="SSF51658">
    <property type="entry name" value="Xylose isomerase-like"/>
    <property type="match status" value="1"/>
</dbReference>
<evidence type="ECO:0000259" key="4">
    <source>
        <dbReference type="Pfam" id="PF01261"/>
    </source>
</evidence>
<dbReference type="OrthoDB" id="9786584at2"/>
<comment type="similarity">
    <text evidence="2">Belongs to the hyi family.</text>
</comment>
<name>I9LJ93_9FIRM</name>
<evidence type="ECO:0000313" key="5">
    <source>
        <dbReference type="EMBL" id="EIW20491.1"/>
    </source>
</evidence>
<organism evidence="5 6">
    <name type="scientific">Pelosinus fermentans B4</name>
    <dbReference type="NCBI Taxonomy" id="1149862"/>
    <lineage>
        <taxon>Bacteria</taxon>
        <taxon>Bacillati</taxon>
        <taxon>Bacillota</taxon>
        <taxon>Negativicutes</taxon>
        <taxon>Selenomonadales</taxon>
        <taxon>Sporomusaceae</taxon>
        <taxon>Pelosinus</taxon>
    </lineage>
</organism>
<gene>
    <name evidence="5" type="ORF">FB4_2110</name>
</gene>
<comment type="caution">
    <text evidence="5">The sequence shown here is derived from an EMBL/GenBank/DDBJ whole genome shotgun (WGS) entry which is preliminary data.</text>
</comment>
<protein>
    <submittedName>
        <fullName evidence="5">Xylose isomerase domain-containing protein TIM barrel</fullName>
    </submittedName>
</protein>
<dbReference type="InterPro" id="IPR013022">
    <property type="entry name" value="Xyl_isomerase-like_TIM-brl"/>
</dbReference>
<feature type="active site" description="Proton donor/acceptor" evidence="3">
    <location>
        <position position="151"/>
    </location>
</feature>
<dbReference type="InterPro" id="IPR036237">
    <property type="entry name" value="Xyl_isomerase-like_sf"/>
</dbReference>
<keyword evidence="1 2" id="KW-0413">Isomerase</keyword>